<dbReference type="PRINTS" id="PR00187">
    <property type="entry name" value="HAEMOCYANIN"/>
</dbReference>
<dbReference type="Proteomes" id="UP000266673">
    <property type="component" value="Unassembled WGS sequence"/>
</dbReference>
<gene>
    <name evidence="7" type="ORF">C2G38_2294553</name>
</gene>
<comment type="caution">
    <text evidence="7">The sequence shown here is derived from an EMBL/GenBank/DDBJ whole genome shotgun (WGS) entry which is preliminary data.</text>
</comment>
<dbReference type="Pfam" id="PF00372">
    <property type="entry name" value="Hemocyanin_M"/>
    <property type="match status" value="1"/>
</dbReference>
<proteinExistence type="predicted"/>
<dbReference type="EMBL" id="QKWP01000003">
    <property type="protein sequence ID" value="RIB30888.1"/>
    <property type="molecule type" value="Genomic_DNA"/>
</dbReference>
<dbReference type="GO" id="GO:0016491">
    <property type="term" value="F:oxidoreductase activity"/>
    <property type="evidence" value="ECO:0007669"/>
    <property type="project" value="InterPro"/>
</dbReference>
<dbReference type="Gene3D" id="2.60.40.1520">
    <property type="entry name" value="Hemocyanin, C-terminal domain"/>
    <property type="match status" value="1"/>
</dbReference>
<feature type="domain" description="Tyrosinase copper-binding" evidence="6">
    <location>
        <begin position="201"/>
        <end position="212"/>
    </location>
</feature>
<comment type="subcellular location">
    <subcellularLocation>
        <location evidence="1">Secreted</location>
    </subcellularLocation>
</comment>
<protein>
    <submittedName>
        <fullName evidence="7">Di-copper centre-containing protein</fullName>
    </submittedName>
</protein>
<dbReference type="PROSITE" id="PS00498">
    <property type="entry name" value="TYROSINASE_2"/>
    <property type="match status" value="1"/>
</dbReference>
<name>A0A397W936_9GLOM</name>
<evidence type="ECO:0000256" key="4">
    <source>
        <dbReference type="ARBA" id="ARBA00023157"/>
    </source>
</evidence>
<keyword evidence="3" id="KW-0479">Metal-binding</keyword>
<dbReference type="SUPFAM" id="SSF48056">
    <property type="entry name" value="Di-copper centre-containing domain"/>
    <property type="match status" value="1"/>
</dbReference>
<dbReference type="OrthoDB" id="8119704at2759"/>
<dbReference type="AlphaFoldDB" id="A0A397W936"/>
<dbReference type="PANTHER" id="PTHR11511">
    <property type="entry name" value="LARVAL STORAGE PROTEIN/PHENOLOXIDASE"/>
    <property type="match status" value="1"/>
</dbReference>
<dbReference type="InterPro" id="IPR005203">
    <property type="entry name" value="Hemocyanin_C"/>
</dbReference>
<evidence type="ECO:0000256" key="5">
    <source>
        <dbReference type="SAM" id="MobiDB-lite"/>
    </source>
</evidence>
<evidence type="ECO:0000256" key="3">
    <source>
        <dbReference type="ARBA" id="ARBA00022723"/>
    </source>
</evidence>
<feature type="region of interest" description="Disordered" evidence="5">
    <location>
        <begin position="501"/>
        <end position="521"/>
    </location>
</feature>
<dbReference type="GO" id="GO:0005576">
    <property type="term" value="C:extracellular region"/>
    <property type="evidence" value="ECO:0007669"/>
    <property type="project" value="UniProtKB-SubCell"/>
</dbReference>
<dbReference type="InterPro" id="IPR013788">
    <property type="entry name" value="Hemocyanin/hexamerin"/>
</dbReference>
<dbReference type="InterPro" id="IPR000896">
    <property type="entry name" value="Hemocyanin/hexamerin_mid_dom"/>
</dbReference>
<dbReference type="InterPro" id="IPR002227">
    <property type="entry name" value="Tyrosinase_Cu-bd"/>
</dbReference>
<sequence>MHKQMLARYDAERVAIGLDPVVPLRDYKEPIPEGYLPNKYLLRYNKESKINDLQDKYDYRLPYSKIVEKNSKEIDELSALEKENRKMRLRLGKRQRMILKILILGLQQSTNQLMMESFTYVKKRNDPDKLGRTINPDQFNHDKDEDQEWKNKYGMLHIQGHITIGNIVGNKEVINKIKQNQTIESHAPKGLILNVSITPKDPAFFRWHRLVDETFNRGMEVLKPCTFNDAPAITIKSCDILLAFKDQLERVCPDGIHDRWQKYGETNFGNPNFPSTDILQTKIVPRKLKTPDKDKDLEIQHFYSREFYYFFRMKNNTKRNRFDPSTQKLVPISEEKDVTFRVFIVPEILAHDRKQWIEIDKFKYRLNATGETIISRACELSSVIRKPAQKEKKDFDDTPGDDFPNDYCGCGWPYHLLLPCGTKDGMKFKLLVFISDWSIDKVSDSTEEGSISLCGRKFVSNRPVKYPDTRDMGYPFDRPYAGHSLNLTFTKPPIDPKTKKIESKSLPKFPPEATSNNPENDWIDNLAMRDFTIQWDDKGLF</sequence>
<evidence type="ECO:0000256" key="1">
    <source>
        <dbReference type="ARBA" id="ARBA00004613"/>
    </source>
</evidence>
<dbReference type="Pfam" id="PF03723">
    <property type="entry name" value="Hemocyanin_C"/>
    <property type="match status" value="1"/>
</dbReference>
<dbReference type="GO" id="GO:0046872">
    <property type="term" value="F:metal ion binding"/>
    <property type="evidence" value="ECO:0007669"/>
    <property type="project" value="UniProtKB-KW"/>
</dbReference>
<dbReference type="InterPro" id="IPR037020">
    <property type="entry name" value="Hemocyanin_C_sf"/>
</dbReference>
<keyword evidence="8" id="KW-1185">Reference proteome</keyword>
<dbReference type="InterPro" id="IPR008922">
    <property type="entry name" value="Di-copper_centre_dom_sf"/>
</dbReference>
<organism evidence="7 8">
    <name type="scientific">Gigaspora rosea</name>
    <dbReference type="NCBI Taxonomy" id="44941"/>
    <lineage>
        <taxon>Eukaryota</taxon>
        <taxon>Fungi</taxon>
        <taxon>Fungi incertae sedis</taxon>
        <taxon>Mucoromycota</taxon>
        <taxon>Glomeromycotina</taxon>
        <taxon>Glomeromycetes</taxon>
        <taxon>Diversisporales</taxon>
        <taxon>Gigasporaceae</taxon>
        <taxon>Gigaspora</taxon>
    </lineage>
</organism>
<dbReference type="Gene3D" id="1.10.1280.10">
    <property type="entry name" value="Di-copper center containing domain from catechol oxidase"/>
    <property type="match status" value="1"/>
</dbReference>
<dbReference type="PANTHER" id="PTHR11511:SF4">
    <property type="entry name" value="PHENOLOXIDASE 2-RELATED"/>
    <property type="match status" value="1"/>
</dbReference>
<dbReference type="STRING" id="44941.A0A397W936"/>
<dbReference type="SUPFAM" id="SSF81296">
    <property type="entry name" value="E set domains"/>
    <property type="match status" value="1"/>
</dbReference>
<keyword evidence="4" id="KW-1015">Disulfide bond</keyword>
<evidence type="ECO:0000313" key="8">
    <source>
        <dbReference type="Proteomes" id="UP000266673"/>
    </source>
</evidence>
<reference evidence="7 8" key="1">
    <citation type="submission" date="2018-06" db="EMBL/GenBank/DDBJ databases">
        <title>Comparative genomics reveals the genomic features of Rhizophagus irregularis, R. cerebriforme, R. diaphanum and Gigaspora rosea, and their symbiotic lifestyle signature.</title>
        <authorList>
            <person name="Morin E."/>
            <person name="San Clemente H."/>
            <person name="Chen E.C.H."/>
            <person name="De La Providencia I."/>
            <person name="Hainaut M."/>
            <person name="Kuo A."/>
            <person name="Kohler A."/>
            <person name="Murat C."/>
            <person name="Tang N."/>
            <person name="Roy S."/>
            <person name="Loubradou J."/>
            <person name="Henrissat B."/>
            <person name="Grigoriev I.V."/>
            <person name="Corradi N."/>
            <person name="Roux C."/>
            <person name="Martin F.M."/>
        </authorList>
    </citation>
    <scope>NUCLEOTIDE SEQUENCE [LARGE SCALE GENOMIC DNA]</scope>
    <source>
        <strain evidence="7 8">DAOM 194757</strain>
    </source>
</reference>
<evidence type="ECO:0000256" key="2">
    <source>
        <dbReference type="ARBA" id="ARBA00022525"/>
    </source>
</evidence>
<dbReference type="InterPro" id="IPR014756">
    <property type="entry name" value="Ig_E-set"/>
</dbReference>
<evidence type="ECO:0000259" key="6">
    <source>
        <dbReference type="PROSITE" id="PS00498"/>
    </source>
</evidence>
<evidence type="ECO:0000313" key="7">
    <source>
        <dbReference type="EMBL" id="RIB30888.1"/>
    </source>
</evidence>
<accession>A0A397W936</accession>
<keyword evidence="2" id="KW-0964">Secreted</keyword>